<reference evidence="3 4" key="1">
    <citation type="submission" date="2017-10" db="EMBL/GenBank/DDBJ databases">
        <title>Comparative genomics between pathogenic Norcardia.</title>
        <authorList>
            <person name="Zeng L."/>
        </authorList>
    </citation>
    <scope>NUCLEOTIDE SEQUENCE [LARGE SCALE GENOMIC DNA]</scope>
    <source>
        <strain evidence="3 4">NC_YFY_NT001</strain>
    </source>
</reference>
<dbReference type="NCBIfam" id="TIGR01733">
    <property type="entry name" value="AA-adenyl-dom"/>
    <property type="match status" value="1"/>
</dbReference>
<dbReference type="PANTHER" id="PTHR45527:SF1">
    <property type="entry name" value="FATTY ACID SYNTHASE"/>
    <property type="match status" value="1"/>
</dbReference>
<name>A0A291RPX2_9NOCA</name>
<dbReference type="Pfam" id="PF00501">
    <property type="entry name" value="AMP-binding"/>
    <property type="match status" value="1"/>
</dbReference>
<dbReference type="PROSITE" id="PS00455">
    <property type="entry name" value="AMP_BINDING"/>
    <property type="match status" value="1"/>
</dbReference>
<dbReference type="InterPro" id="IPR020845">
    <property type="entry name" value="AMP-binding_CS"/>
</dbReference>
<evidence type="ECO:0000313" key="4">
    <source>
        <dbReference type="Proteomes" id="UP000221961"/>
    </source>
</evidence>
<evidence type="ECO:0000259" key="2">
    <source>
        <dbReference type="Pfam" id="PF13193"/>
    </source>
</evidence>
<dbReference type="Proteomes" id="UP000221961">
    <property type="component" value="Chromosome"/>
</dbReference>
<dbReference type="KEGG" id="ntp:CRH09_26890"/>
<evidence type="ECO:0000313" key="3">
    <source>
        <dbReference type="EMBL" id="ATL69264.1"/>
    </source>
</evidence>
<dbReference type="GO" id="GO:0016874">
    <property type="term" value="F:ligase activity"/>
    <property type="evidence" value="ECO:0007669"/>
    <property type="project" value="UniProtKB-KW"/>
</dbReference>
<dbReference type="GO" id="GO:0043041">
    <property type="term" value="P:amino acid activation for nonribosomal peptide biosynthetic process"/>
    <property type="evidence" value="ECO:0007669"/>
    <property type="project" value="TreeGrafter"/>
</dbReference>
<feature type="domain" description="AMP-binding enzyme C-terminal" evidence="2">
    <location>
        <begin position="439"/>
        <end position="514"/>
    </location>
</feature>
<dbReference type="InterPro" id="IPR025110">
    <property type="entry name" value="AMP-bd_C"/>
</dbReference>
<evidence type="ECO:0000259" key="1">
    <source>
        <dbReference type="Pfam" id="PF00501"/>
    </source>
</evidence>
<accession>A0A291RPX2</accession>
<sequence>MTARRLGIRDERFAGLPGIESDEHAARPALLGRTTIGYGELAAAVSRLAARLCAVGAAPGGRVVIWMDKGPEYVQAILAALRAGCAYVPVDGAHPASRVATIVHDTEPIILFTDARRLSSIPDLPDSVRTVVVVADGAVCGAAHRMTDAVPTVGWAEFLDGDDPAPAAEITPDSLAAILYTSGSTGAPKGVAISHRNLTAFIAWARAELAVGADDVFANHASFNFDLSTFDLFVALSVGAAVWIVDDAQARDAAALVAGIREHRVTVWYSVPSILVLLTACGALTSDVVRDLRYVLFAGEVYPKPRLRELGALLGGTALYNLYGPTETNVCTYHRVTPADLAGDDPLPIGVAVGGARLLVTDEDGHPVGGPDAFGELVVEGDCVTPGYWRRESEPMADHHRRRRHPTGDLVSWADGELVYRGRKDRMVKLSGYRIELGEIESVALRHPAIDEAAVLVSGEGADARLTLCYTLRAGADAPTVIDLKQHCARYLPRYMVPRAATRVAVLPRNGNGKIDHRSLRAAVTVPAPAGEFRRIAR</sequence>
<dbReference type="Gene3D" id="3.30.300.30">
    <property type="match status" value="1"/>
</dbReference>
<feature type="domain" description="AMP-dependent synthetase/ligase" evidence="1">
    <location>
        <begin position="23"/>
        <end position="389"/>
    </location>
</feature>
<dbReference type="InterPro" id="IPR010071">
    <property type="entry name" value="AA_adenyl_dom"/>
</dbReference>
<keyword evidence="3" id="KW-0436">Ligase</keyword>
<dbReference type="EMBL" id="CP023778">
    <property type="protein sequence ID" value="ATL69264.1"/>
    <property type="molecule type" value="Genomic_DNA"/>
</dbReference>
<dbReference type="AlphaFoldDB" id="A0A291RPX2"/>
<dbReference type="InterPro" id="IPR042099">
    <property type="entry name" value="ANL_N_sf"/>
</dbReference>
<dbReference type="InterPro" id="IPR000873">
    <property type="entry name" value="AMP-dep_synth/lig_dom"/>
</dbReference>
<dbReference type="RefSeq" id="WP_098696298.1">
    <property type="nucleotide sequence ID" value="NZ_CP023778.1"/>
</dbReference>
<dbReference type="Gene3D" id="3.40.50.12780">
    <property type="entry name" value="N-terminal domain of ligase-like"/>
    <property type="match status" value="1"/>
</dbReference>
<dbReference type="InterPro" id="IPR045851">
    <property type="entry name" value="AMP-bd_C_sf"/>
</dbReference>
<dbReference type="SUPFAM" id="SSF56801">
    <property type="entry name" value="Acetyl-CoA synthetase-like"/>
    <property type="match status" value="1"/>
</dbReference>
<organism evidence="3 4">
    <name type="scientific">Nocardia terpenica</name>
    <dbReference type="NCBI Taxonomy" id="455432"/>
    <lineage>
        <taxon>Bacteria</taxon>
        <taxon>Bacillati</taxon>
        <taxon>Actinomycetota</taxon>
        <taxon>Actinomycetes</taxon>
        <taxon>Mycobacteriales</taxon>
        <taxon>Nocardiaceae</taxon>
        <taxon>Nocardia</taxon>
    </lineage>
</organism>
<dbReference type="PANTHER" id="PTHR45527">
    <property type="entry name" value="NONRIBOSOMAL PEPTIDE SYNTHETASE"/>
    <property type="match status" value="1"/>
</dbReference>
<gene>
    <name evidence="3" type="ORF">CRH09_26890</name>
</gene>
<dbReference type="GO" id="GO:0031177">
    <property type="term" value="F:phosphopantetheine binding"/>
    <property type="evidence" value="ECO:0007669"/>
    <property type="project" value="TreeGrafter"/>
</dbReference>
<dbReference type="GeneID" id="88360943"/>
<proteinExistence type="predicted"/>
<dbReference type="GO" id="GO:0044550">
    <property type="term" value="P:secondary metabolite biosynthetic process"/>
    <property type="evidence" value="ECO:0007669"/>
    <property type="project" value="TreeGrafter"/>
</dbReference>
<protein>
    <submittedName>
        <fullName evidence="3">D-alanine--poly(Phosphoribitol) ligase</fullName>
    </submittedName>
</protein>
<dbReference type="GO" id="GO:0005737">
    <property type="term" value="C:cytoplasm"/>
    <property type="evidence" value="ECO:0007669"/>
    <property type="project" value="TreeGrafter"/>
</dbReference>
<dbReference type="Pfam" id="PF13193">
    <property type="entry name" value="AMP-binding_C"/>
    <property type="match status" value="1"/>
</dbReference>